<dbReference type="InterPro" id="IPR013103">
    <property type="entry name" value="RVT_2"/>
</dbReference>
<evidence type="ECO:0000313" key="3">
    <source>
        <dbReference type="Proteomes" id="UP000233551"/>
    </source>
</evidence>
<dbReference type="STRING" id="22663.A0A2I0KLF8"/>
<reference evidence="2 3" key="1">
    <citation type="submission" date="2017-11" db="EMBL/GenBank/DDBJ databases">
        <title>De-novo sequencing of pomegranate (Punica granatum L.) genome.</title>
        <authorList>
            <person name="Akparov Z."/>
            <person name="Amiraslanov A."/>
            <person name="Hajiyeva S."/>
            <person name="Abbasov M."/>
            <person name="Kaur K."/>
            <person name="Hamwieh A."/>
            <person name="Solovyev V."/>
            <person name="Salamov A."/>
            <person name="Braich B."/>
            <person name="Kosarev P."/>
            <person name="Mahmoud A."/>
            <person name="Hajiyev E."/>
            <person name="Babayeva S."/>
            <person name="Izzatullayeva V."/>
            <person name="Mammadov A."/>
            <person name="Mammadov A."/>
            <person name="Sharifova S."/>
            <person name="Ojaghi J."/>
            <person name="Eynullazada K."/>
            <person name="Bayramov B."/>
            <person name="Abdulazimova A."/>
            <person name="Shahmuradov I."/>
        </authorList>
    </citation>
    <scope>NUCLEOTIDE SEQUENCE [LARGE SCALE GENOMIC DNA]</scope>
    <source>
        <strain evidence="3">cv. AG2017</strain>
        <tissue evidence="2">Leaf</tissue>
    </source>
</reference>
<name>A0A2I0KLF8_PUNGR</name>
<evidence type="ECO:0000259" key="1">
    <source>
        <dbReference type="Pfam" id="PF07727"/>
    </source>
</evidence>
<dbReference type="InterPro" id="IPR043502">
    <property type="entry name" value="DNA/RNA_pol_sf"/>
</dbReference>
<organism evidence="2 3">
    <name type="scientific">Punica granatum</name>
    <name type="common">Pomegranate</name>
    <dbReference type="NCBI Taxonomy" id="22663"/>
    <lineage>
        <taxon>Eukaryota</taxon>
        <taxon>Viridiplantae</taxon>
        <taxon>Streptophyta</taxon>
        <taxon>Embryophyta</taxon>
        <taxon>Tracheophyta</taxon>
        <taxon>Spermatophyta</taxon>
        <taxon>Magnoliopsida</taxon>
        <taxon>eudicotyledons</taxon>
        <taxon>Gunneridae</taxon>
        <taxon>Pentapetalae</taxon>
        <taxon>rosids</taxon>
        <taxon>malvids</taxon>
        <taxon>Myrtales</taxon>
        <taxon>Lythraceae</taxon>
        <taxon>Punica</taxon>
    </lineage>
</organism>
<dbReference type="SUPFAM" id="SSF56672">
    <property type="entry name" value="DNA/RNA polymerases"/>
    <property type="match status" value="1"/>
</dbReference>
<dbReference type="EMBL" id="PGOL01000513">
    <property type="protein sequence ID" value="PKI69289.1"/>
    <property type="molecule type" value="Genomic_DNA"/>
</dbReference>
<comment type="caution">
    <text evidence="2">The sequence shown here is derived from an EMBL/GenBank/DDBJ whole genome shotgun (WGS) entry which is preliminary data.</text>
</comment>
<dbReference type="Proteomes" id="UP000233551">
    <property type="component" value="Unassembled WGS sequence"/>
</dbReference>
<evidence type="ECO:0000313" key="2">
    <source>
        <dbReference type="EMBL" id="PKI69289.1"/>
    </source>
</evidence>
<proteinExistence type="predicted"/>
<accession>A0A2I0KLF8</accession>
<keyword evidence="3" id="KW-1185">Reference proteome</keyword>
<sequence length="109" mass="12412">MAGDIGALERNETWIVEQLLAGKRPFGCKWVYKIKRHAYGSVERYKVRLVAKGFTQIEGHDFHETFAPVAKLVTVRCLLTIALSRGWALHQLDVNNTFLHGDLDEEVSM</sequence>
<dbReference type="AlphaFoldDB" id="A0A2I0KLF8"/>
<feature type="domain" description="Reverse transcriptase Ty1/copia-type" evidence="1">
    <location>
        <begin position="11"/>
        <end position="108"/>
    </location>
</feature>
<dbReference type="Pfam" id="PF07727">
    <property type="entry name" value="RVT_2"/>
    <property type="match status" value="1"/>
</dbReference>
<gene>
    <name evidence="2" type="ORF">CRG98_010290</name>
</gene>
<protein>
    <recommendedName>
        <fullName evidence="1">Reverse transcriptase Ty1/copia-type domain-containing protein</fullName>
    </recommendedName>
</protein>